<dbReference type="Pfam" id="PF01379">
    <property type="entry name" value="Porphobil_deam"/>
    <property type="match status" value="1"/>
</dbReference>
<gene>
    <name evidence="2" type="ORF">METZ01_LOCUS486888</name>
</gene>
<reference evidence="2" key="1">
    <citation type="submission" date="2018-05" db="EMBL/GenBank/DDBJ databases">
        <authorList>
            <person name="Lanie J.A."/>
            <person name="Ng W.-L."/>
            <person name="Kazmierczak K.M."/>
            <person name="Andrzejewski T.M."/>
            <person name="Davidsen T.M."/>
            <person name="Wayne K.J."/>
            <person name="Tettelin H."/>
            <person name="Glass J.I."/>
            <person name="Rusch D."/>
            <person name="Podicherti R."/>
            <person name="Tsui H.-C.T."/>
            <person name="Winkler M.E."/>
        </authorList>
    </citation>
    <scope>NUCLEOTIDE SEQUENCE</scope>
</reference>
<feature type="non-terminal residue" evidence="2">
    <location>
        <position position="56"/>
    </location>
</feature>
<evidence type="ECO:0000259" key="1">
    <source>
        <dbReference type="Pfam" id="PF01379"/>
    </source>
</evidence>
<dbReference type="AlphaFoldDB" id="A0A383CPI6"/>
<evidence type="ECO:0000313" key="2">
    <source>
        <dbReference type="EMBL" id="SVE34034.1"/>
    </source>
</evidence>
<accession>A0A383CPI6</accession>
<proteinExistence type="predicted"/>
<organism evidence="2">
    <name type="scientific">marine metagenome</name>
    <dbReference type="NCBI Taxonomy" id="408172"/>
    <lineage>
        <taxon>unclassified sequences</taxon>
        <taxon>metagenomes</taxon>
        <taxon>ecological metagenomes</taxon>
    </lineage>
</organism>
<dbReference type="GO" id="GO:0004418">
    <property type="term" value="F:hydroxymethylbilane synthase activity"/>
    <property type="evidence" value="ECO:0007669"/>
    <property type="project" value="InterPro"/>
</dbReference>
<dbReference type="InterPro" id="IPR022417">
    <property type="entry name" value="Porphobilin_deaminase_N"/>
</dbReference>
<name>A0A383CPI6_9ZZZZ</name>
<protein>
    <recommendedName>
        <fullName evidence="1">Porphobilinogen deaminase N-terminal domain-containing protein</fullName>
    </recommendedName>
</protein>
<dbReference type="EMBL" id="UINC01210532">
    <property type="protein sequence ID" value="SVE34034.1"/>
    <property type="molecule type" value="Genomic_DNA"/>
</dbReference>
<feature type="domain" description="Porphobilinogen deaminase N-terminal" evidence="1">
    <location>
        <begin position="7"/>
        <end position="52"/>
    </location>
</feature>
<sequence length="56" mass="6504">MKEQDKIVLGIRKSQLSTAQANDFQKKLMQTDNKYSNESIYIKHITTSGDIYSTHR</sequence>
<dbReference type="Gene3D" id="3.40.190.10">
    <property type="entry name" value="Periplasmic binding protein-like II"/>
    <property type="match status" value="1"/>
</dbReference>
<dbReference type="GO" id="GO:0033014">
    <property type="term" value="P:tetrapyrrole biosynthetic process"/>
    <property type="evidence" value="ECO:0007669"/>
    <property type="project" value="InterPro"/>
</dbReference>